<dbReference type="AlphaFoldDB" id="A0A0P0Z9J9"/>
<accession>A0A0P0Z9J9</accession>
<reference evidence="1" key="1">
    <citation type="journal article" date="2015" name="Proc. Natl. Acad. Sci. U.S.A.">
        <title>Bacterial clade with the ribosomal RNA operon on a small plasmid rather than the chromosome.</title>
        <authorList>
            <person name="Anda M."/>
            <person name="Ohtsubo Y."/>
            <person name="Okubo T."/>
            <person name="Sugawara M."/>
            <person name="Nagata Y."/>
            <person name="Tsuda M."/>
            <person name="Minamisawa K."/>
            <person name="Mitsui H."/>
        </authorList>
    </citation>
    <scope>NUCLEOTIDE SEQUENCE</scope>
    <source>
        <strain evidence="1">DSM 15513</strain>
    </source>
</reference>
<evidence type="ECO:0000313" key="1">
    <source>
        <dbReference type="EMBL" id="BAT31194.1"/>
    </source>
</evidence>
<dbReference type="OrthoDB" id="7917296at2"/>
<sequence length="124" mass="13652">MATKRRRRTSTSAVPFFPKSMIETNAIMLGAPFVIGARMMQMAMAGPQPSEKERRETQRMVAEKVAAAQQSALAFNQAMFKAAMDVPLAMMSANPLAKSMDTVASAAIKPYSKRVRANRKRLSK</sequence>
<organism evidence="1">
    <name type="scientific">Fulvimarina pelagi</name>
    <dbReference type="NCBI Taxonomy" id="217511"/>
    <lineage>
        <taxon>Bacteria</taxon>
        <taxon>Pseudomonadati</taxon>
        <taxon>Pseudomonadota</taxon>
        <taxon>Alphaproteobacteria</taxon>
        <taxon>Hyphomicrobiales</taxon>
        <taxon>Aurantimonadaceae</taxon>
        <taxon>Fulvimarina</taxon>
    </lineage>
</organism>
<proteinExistence type="predicted"/>
<name>A0A0P0Z9J9_9HYPH</name>
<dbReference type="EMBL" id="LC066397">
    <property type="protein sequence ID" value="BAT31194.1"/>
    <property type="molecule type" value="Genomic_DNA"/>
</dbReference>
<dbReference type="RefSeq" id="WP_050764969.1">
    <property type="nucleotide sequence ID" value="NZ_BBWO01000005.1"/>
</dbReference>
<protein>
    <submittedName>
        <fullName evidence="1">Uncharacterized protein</fullName>
    </submittedName>
</protein>